<dbReference type="CDD" id="cd00009">
    <property type="entry name" value="AAA"/>
    <property type="match status" value="1"/>
</dbReference>
<evidence type="ECO:0000259" key="3">
    <source>
        <dbReference type="PROSITE" id="PS50045"/>
    </source>
</evidence>
<dbReference type="EMBL" id="CP068224">
    <property type="protein sequence ID" value="QQT52088.1"/>
    <property type="molecule type" value="Genomic_DNA"/>
</dbReference>
<dbReference type="Pfam" id="PF25601">
    <property type="entry name" value="AAA_lid_14"/>
    <property type="match status" value="1"/>
</dbReference>
<dbReference type="InterPro" id="IPR002078">
    <property type="entry name" value="Sigma_54_int"/>
</dbReference>
<sequence length="486" mass="55582">MSKFDFKLSIFDMKILISWVATMHDFLKVDNDRGNKINYDGPTFNFHREFYSHDRHIVLCKGVNQDPDIKVELLRTELEKEFNDHKIEITYLDVNDVIDIYEIKGKVESLLIRNYREDDIDIFFSPGTSAMQIAWYLIHESGILNTQLYQVRPRIHSKSGRSELLTIAVGKSVIPVSSVIKEESLSRQIEDYKITKSLEPIYNKARLIAAADQVTTLISGESGVGKEHLAHFVHKQSPRIAKPFIAVNCSAFTDELLLSRLFGHKKGSFTGANEDRKGFFEEAKGGTIFLDEIGDISPFMQQSLLRVLQEKSIITLGDNKEKKIDVRIVSATNKDLVSLCAEGKFRWDLYYRLTVTELSLPALRDRSLDDRKEMLSFFLKSKKKMFKRSKTLVLDKDVERIILNYPFLGNVRELENLIESLYVFSEEKATVESLPPRFLTPIVENKMDLKTVERLHVLKVINIAGSNAAAAKILGITINTLKAKIK</sequence>
<proteinExistence type="predicted"/>
<evidence type="ECO:0000256" key="2">
    <source>
        <dbReference type="ARBA" id="ARBA00022840"/>
    </source>
</evidence>
<evidence type="ECO:0000313" key="4">
    <source>
        <dbReference type="EMBL" id="QQT52088.1"/>
    </source>
</evidence>
<keyword evidence="2" id="KW-0067">ATP-binding</keyword>
<evidence type="ECO:0000256" key="1">
    <source>
        <dbReference type="ARBA" id="ARBA00022741"/>
    </source>
</evidence>
<dbReference type="PANTHER" id="PTHR32071">
    <property type="entry name" value="TRANSCRIPTIONAL REGULATORY PROTEIN"/>
    <property type="match status" value="1"/>
</dbReference>
<evidence type="ECO:0000313" key="5">
    <source>
        <dbReference type="Proteomes" id="UP000595498"/>
    </source>
</evidence>
<dbReference type="Proteomes" id="UP000595498">
    <property type="component" value="Chromosome"/>
</dbReference>
<keyword evidence="1" id="KW-0547">Nucleotide-binding</keyword>
<keyword evidence="5" id="KW-1185">Reference proteome</keyword>
<feature type="domain" description="Sigma-54 factor interaction" evidence="3">
    <location>
        <begin position="195"/>
        <end position="423"/>
    </location>
</feature>
<dbReference type="InterPro" id="IPR003593">
    <property type="entry name" value="AAA+_ATPase"/>
</dbReference>
<name>A0ABX7CLY3_SPHMU</name>
<accession>A0ABX7CLY3</accession>
<gene>
    <name evidence="4" type="ORF">I6I98_17660</name>
</gene>
<dbReference type="PROSITE" id="PS50045">
    <property type="entry name" value="SIGMA54_INTERACT_4"/>
    <property type="match status" value="1"/>
</dbReference>
<dbReference type="Pfam" id="PF00158">
    <property type="entry name" value="Sigma54_activat"/>
    <property type="match status" value="1"/>
</dbReference>
<dbReference type="SUPFAM" id="SSF52540">
    <property type="entry name" value="P-loop containing nucleoside triphosphate hydrolases"/>
    <property type="match status" value="1"/>
</dbReference>
<organism evidence="4 5">
    <name type="scientific">Sphingobacterium multivorum</name>
    <dbReference type="NCBI Taxonomy" id="28454"/>
    <lineage>
        <taxon>Bacteria</taxon>
        <taxon>Pseudomonadati</taxon>
        <taxon>Bacteroidota</taxon>
        <taxon>Sphingobacteriia</taxon>
        <taxon>Sphingobacteriales</taxon>
        <taxon>Sphingobacteriaceae</taxon>
        <taxon>Sphingobacterium</taxon>
    </lineage>
</organism>
<protein>
    <submittedName>
        <fullName evidence="4">Sigma-54-dependent Fis family transcriptional regulator</fullName>
    </submittedName>
</protein>
<dbReference type="InterPro" id="IPR058031">
    <property type="entry name" value="AAA_lid_NorR"/>
</dbReference>
<dbReference type="Gene3D" id="1.10.8.60">
    <property type="match status" value="1"/>
</dbReference>
<dbReference type="SMART" id="SM00382">
    <property type="entry name" value="AAA"/>
    <property type="match status" value="1"/>
</dbReference>
<dbReference type="InterPro" id="IPR027417">
    <property type="entry name" value="P-loop_NTPase"/>
</dbReference>
<dbReference type="Gene3D" id="3.40.50.300">
    <property type="entry name" value="P-loop containing nucleotide triphosphate hydrolases"/>
    <property type="match status" value="1"/>
</dbReference>
<reference evidence="4 5" key="1">
    <citation type="submission" date="2021-01" db="EMBL/GenBank/DDBJ databases">
        <title>FDA dAtabase for Regulatory Grade micrObial Sequences (FDA-ARGOS): Supporting development and validation of Infectious Disease Dx tests.</title>
        <authorList>
            <person name="Sproer C."/>
            <person name="Gronow S."/>
            <person name="Severitt S."/>
            <person name="Schroder I."/>
            <person name="Tallon L."/>
            <person name="Sadzewicz L."/>
            <person name="Zhao X."/>
            <person name="Boylan J."/>
            <person name="Ott S."/>
            <person name="Bowen H."/>
            <person name="Vavikolanu K."/>
            <person name="Mehta A."/>
            <person name="Aluvathingal J."/>
            <person name="Nadendla S."/>
            <person name="Lowell S."/>
            <person name="Myers T."/>
            <person name="Yan Y."/>
            <person name="Sichtig H."/>
        </authorList>
    </citation>
    <scope>NUCLEOTIDE SEQUENCE [LARGE SCALE GENOMIC DNA]</scope>
    <source>
        <strain evidence="4 5">FDAARGOS_1141</strain>
    </source>
</reference>